<dbReference type="InterPro" id="IPR036508">
    <property type="entry name" value="Chitin-bd_dom_sf"/>
</dbReference>
<dbReference type="GO" id="GO:0005634">
    <property type="term" value="C:nucleus"/>
    <property type="evidence" value="ECO:0007669"/>
    <property type="project" value="UniProtKB-SubCell"/>
</dbReference>
<proteinExistence type="predicted"/>
<dbReference type="EMBL" id="LR899973">
    <property type="protein sequence ID" value="CAD7243564.1"/>
    <property type="molecule type" value="Genomic_DNA"/>
</dbReference>
<comment type="subcellular location">
    <subcellularLocation>
        <location evidence="1">Nucleus</location>
    </subcellularLocation>
</comment>
<dbReference type="Pfam" id="PF05225">
    <property type="entry name" value="HTH_psq"/>
    <property type="match status" value="1"/>
</dbReference>
<name>A0A7R9A5K6_9CRUS</name>
<dbReference type="InterPro" id="IPR009057">
    <property type="entry name" value="Homeodomain-like_sf"/>
</dbReference>
<feature type="compositionally biased region" description="Basic and acidic residues" evidence="7">
    <location>
        <begin position="898"/>
        <end position="944"/>
    </location>
</feature>
<evidence type="ECO:0000256" key="5">
    <source>
        <dbReference type="ARBA" id="ARBA00023157"/>
    </source>
</evidence>
<feature type="domain" description="Chitin-binding type-2" evidence="8">
    <location>
        <begin position="115"/>
        <end position="170"/>
    </location>
</feature>
<feature type="compositionally biased region" description="Polar residues" evidence="7">
    <location>
        <begin position="1038"/>
        <end position="1049"/>
    </location>
</feature>
<evidence type="ECO:0000313" key="9">
    <source>
        <dbReference type="EMBL" id="CAD7243564.1"/>
    </source>
</evidence>
<evidence type="ECO:0000259" key="8">
    <source>
        <dbReference type="PROSITE" id="PS50940"/>
    </source>
</evidence>
<reference evidence="9" key="1">
    <citation type="submission" date="2020-11" db="EMBL/GenBank/DDBJ databases">
        <authorList>
            <person name="Tran Van P."/>
        </authorList>
    </citation>
    <scope>NUCLEOTIDE SEQUENCE</scope>
</reference>
<evidence type="ECO:0000313" key="10">
    <source>
        <dbReference type="Proteomes" id="UP000677054"/>
    </source>
</evidence>
<keyword evidence="10" id="KW-1185">Reference proteome</keyword>
<dbReference type="SUPFAM" id="SSF46689">
    <property type="entry name" value="Homeodomain-like"/>
    <property type="match status" value="1"/>
</dbReference>
<feature type="region of interest" description="Disordered" evidence="7">
    <location>
        <begin position="625"/>
        <end position="708"/>
    </location>
</feature>
<dbReference type="Proteomes" id="UP000677054">
    <property type="component" value="Unassembled WGS sequence"/>
</dbReference>
<keyword evidence="4" id="KW-0677">Repeat</keyword>
<evidence type="ECO:0000256" key="1">
    <source>
        <dbReference type="ARBA" id="ARBA00004123"/>
    </source>
</evidence>
<dbReference type="SMART" id="SM00494">
    <property type="entry name" value="ChtBD2"/>
    <property type="match status" value="2"/>
</dbReference>
<dbReference type="SUPFAM" id="SSF57625">
    <property type="entry name" value="Invertebrate chitin-binding proteins"/>
    <property type="match status" value="2"/>
</dbReference>
<feature type="domain" description="Chitin-binding type-2" evidence="8">
    <location>
        <begin position="23"/>
        <end position="79"/>
    </location>
</feature>
<feature type="region of interest" description="Disordered" evidence="7">
    <location>
        <begin position="858"/>
        <end position="1061"/>
    </location>
</feature>
<keyword evidence="3" id="KW-0732">Signal</keyword>
<keyword evidence="5" id="KW-1015">Disulfide bond</keyword>
<feature type="compositionally biased region" description="Polar residues" evidence="7">
    <location>
        <begin position="85"/>
        <end position="100"/>
    </location>
</feature>
<evidence type="ECO:0000256" key="6">
    <source>
        <dbReference type="ARBA" id="ARBA00023180"/>
    </source>
</evidence>
<dbReference type="GO" id="GO:0005576">
    <property type="term" value="C:extracellular region"/>
    <property type="evidence" value="ECO:0007669"/>
    <property type="project" value="InterPro"/>
</dbReference>
<dbReference type="GO" id="GO:0008061">
    <property type="term" value="F:chitin binding"/>
    <property type="evidence" value="ECO:0007669"/>
    <property type="project" value="UniProtKB-KW"/>
</dbReference>
<evidence type="ECO:0000256" key="3">
    <source>
        <dbReference type="ARBA" id="ARBA00022729"/>
    </source>
</evidence>
<gene>
    <name evidence="9" type="ORF">DSTB1V02_LOCUS3481</name>
</gene>
<organism evidence="9">
    <name type="scientific">Darwinula stevensoni</name>
    <dbReference type="NCBI Taxonomy" id="69355"/>
    <lineage>
        <taxon>Eukaryota</taxon>
        <taxon>Metazoa</taxon>
        <taxon>Ecdysozoa</taxon>
        <taxon>Arthropoda</taxon>
        <taxon>Crustacea</taxon>
        <taxon>Oligostraca</taxon>
        <taxon>Ostracoda</taxon>
        <taxon>Podocopa</taxon>
        <taxon>Podocopida</taxon>
        <taxon>Darwinulocopina</taxon>
        <taxon>Darwinuloidea</taxon>
        <taxon>Darwinulidae</taxon>
        <taxon>Darwinula</taxon>
    </lineage>
</organism>
<dbReference type="InterPro" id="IPR007889">
    <property type="entry name" value="HTH_Psq"/>
</dbReference>
<feature type="compositionally biased region" description="Basic and acidic residues" evidence="7">
    <location>
        <begin position="626"/>
        <end position="685"/>
    </location>
</feature>
<keyword evidence="6" id="KW-0325">Glycoprotein</keyword>
<dbReference type="Gene3D" id="2.170.140.10">
    <property type="entry name" value="Chitin binding domain"/>
    <property type="match status" value="2"/>
</dbReference>
<dbReference type="InterPro" id="IPR051940">
    <property type="entry name" value="Chitin_bind-dev_reg"/>
</dbReference>
<feature type="compositionally biased region" description="Basic and acidic residues" evidence="7">
    <location>
        <begin position="962"/>
        <end position="990"/>
    </location>
</feature>
<protein>
    <recommendedName>
        <fullName evidence="8">Chitin-binding type-2 domain-containing protein</fullName>
    </recommendedName>
</protein>
<dbReference type="Pfam" id="PF01607">
    <property type="entry name" value="CBM_14"/>
    <property type="match status" value="2"/>
</dbReference>
<dbReference type="PANTHER" id="PTHR23301">
    <property type="entry name" value="CHITIN BINDING PERITROPHIN-A"/>
    <property type="match status" value="1"/>
</dbReference>
<dbReference type="OrthoDB" id="6372874at2759"/>
<feature type="region of interest" description="Disordered" evidence="7">
    <location>
        <begin position="82"/>
        <end position="111"/>
    </location>
</feature>
<dbReference type="PROSITE" id="PS50940">
    <property type="entry name" value="CHIT_BIND_II"/>
    <property type="match status" value="2"/>
</dbReference>
<sequence>MFLESGLQNRETLDAFGSVDAQEFDCPPGVDGAYPHPEFCWMYYDCFNDIATLLECQLDYLFSDVNLWCDFPDVVDCGDRLPRPTGSTPSGGTDQTTPVDSSTTTIGSSTTGGGGFQCPTANGYYPHDVFCYMYYECVNFFAYPHECPGDQLFHRDLTACRPPPEVDCGNLLPRPTTPISHKDLALTVVTSVIMEVLQEIEERMPNTAKVPYDEEAMENAILAVRNCDLTVRGASKQFAVPKTTLSARLEGKAKAFIGPPPILTHEEERRLVNWIIASQKKGKSVAQGFLETAPGVDPPHPRRNHEGLGMHFEGGHSELVQERSQGNLQKGFLKRHPELTLRTPEGITKASACISKEDIRSWFKNVHQEICNENGAAALSEPERIWNADETAFELCPKSGKVLAPRGTRNVDVVAMGQKKENLTVLCNFSAAGKIAPPLIIFPYIRMPRLQRRDPENVDYSRCLGVKKSHDVLALEEDTAIRPTPQHISLQDFKDIVGGELLTALETGVRPQEQEEIWTAMVNLFRRFLSVNPTVPLLDTDADAAAAPDSMVDNPPPSPVPRRPVSPLYAQIGAVPDESQIESEELGRPGPFINDFLVWPGTPKRKGSRNTERFPWTLSSKKWKNMFRDKDDGKKKIEMQKEQRKRVREEKKELKEIEKEQRKRVREEKKELKEIEVKKRKDERKAKKNQQKSVAGEPERVTGKPKKRIKEDMVTVTNVGLTKKPGENKSTEGLRLTVAMEKITIKCIVNGFRVCGLSPWDPENRDPENVDYSRCLGVKKSHDVLALEEDTAIRPTPQHISLQDFKDIVGGELLTALKTGVRPQEQEEIWTAMVNLFRRFLNVNPTVPLLDTDADAAAAPDSMVDNPPPSPVPCRPVRTPKRKGSRNTEQFPWTLSSKKWENMFQDRDDGKKKIEMQKEQRKRVREEKKELKEIEVKKRKDERKAKKNQQKNATLSGSLGHCPKEQRKRVREEKKELKEIEVKKRKDERKAKKNQQKSVAGEPERVTGKPKKRFEEDMVTVTNVGPTKKPGENKRTEGQQLTVNTSRMMTRNAKRTIDAMN</sequence>
<keyword evidence="2" id="KW-0147">Chitin-binding</keyword>
<evidence type="ECO:0000256" key="4">
    <source>
        <dbReference type="ARBA" id="ARBA00022737"/>
    </source>
</evidence>
<dbReference type="EMBL" id="CAJPEV010000456">
    <property type="protein sequence ID" value="CAG0885466.1"/>
    <property type="molecule type" value="Genomic_DNA"/>
</dbReference>
<evidence type="ECO:0000256" key="2">
    <source>
        <dbReference type="ARBA" id="ARBA00022669"/>
    </source>
</evidence>
<accession>A0A7R9A5K6</accession>
<dbReference type="AlphaFoldDB" id="A0A7R9A5K6"/>
<evidence type="ECO:0000256" key="7">
    <source>
        <dbReference type="SAM" id="MobiDB-lite"/>
    </source>
</evidence>
<dbReference type="Gene3D" id="1.10.10.60">
    <property type="entry name" value="Homeodomain-like"/>
    <property type="match status" value="1"/>
</dbReference>
<dbReference type="GO" id="GO:0003677">
    <property type="term" value="F:DNA binding"/>
    <property type="evidence" value="ECO:0007669"/>
    <property type="project" value="InterPro"/>
</dbReference>
<feature type="compositionally biased region" description="Polar residues" evidence="7">
    <location>
        <begin position="887"/>
        <end position="897"/>
    </location>
</feature>
<dbReference type="InterPro" id="IPR002557">
    <property type="entry name" value="Chitin-bd_dom"/>
</dbReference>
<dbReference type="PANTHER" id="PTHR23301:SF0">
    <property type="entry name" value="CHITIN-BINDING TYPE-2 DOMAIN-CONTAINING PROTEIN-RELATED"/>
    <property type="match status" value="1"/>
</dbReference>